<dbReference type="InterPro" id="IPR000244">
    <property type="entry name" value="Ribosomal_bL9"/>
</dbReference>
<dbReference type="PROSITE" id="PS00651">
    <property type="entry name" value="RIBOSOMAL_L9"/>
    <property type="match status" value="1"/>
</dbReference>
<dbReference type="Pfam" id="PF03948">
    <property type="entry name" value="Ribosomal_L9_C"/>
    <property type="match status" value="1"/>
</dbReference>
<dbReference type="Pfam" id="PF01281">
    <property type="entry name" value="Ribosomal_L9_N"/>
    <property type="match status" value="1"/>
</dbReference>
<comment type="function">
    <text evidence="7">Binds to the 23S rRNA.</text>
</comment>
<dbReference type="NCBIfam" id="TIGR00158">
    <property type="entry name" value="L9"/>
    <property type="match status" value="1"/>
</dbReference>
<reference evidence="10" key="1">
    <citation type="journal article" date="2020" name="mSystems">
        <title>Genome- and Community-Level Interaction Insights into Carbon Utilization and Element Cycling Functions of Hydrothermarchaeota in Hydrothermal Sediment.</title>
        <authorList>
            <person name="Zhou Z."/>
            <person name="Liu Y."/>
            <person name="Xu W."/>
            <person name="Pan J."/>
            <person name="Luo Z.H."/>
            <person name="Li M."/>
        </authorList>
    </citation>
    <scope>NUCLEOTIDE SEQUENCE [LARGE SCALE GENOMIC DNA]</scope>
    <source>
        <strain evidence="10">SpSt-488</strain>
    </source>
</reference>
<dbReference type="InterPro" id="IPR020069">
    <property type="entry name" value="Ribosomal_bL9_C"/>
</dbReference>
<evidence type="ECO:0000259" key="9">
    <source>
        <dbReference type="PROSITE" id="PS00651"/>
    </source>
</evidence>
<evidence type="ECO:0000256" key="4">
    <source>
        <dbReference type="ARBA" id="ARBA00022980"/>
    </source>
</evidence>
<evidence type="ECO:0000313" key="10">
    <source>
        <dbReference type="EMBL" id="HGK28415.1"/>
    </source>
</evidence>
<evidence type="ECO:0000256" key="6">
    <source>
        <dbReference type="ARBA" id="ARBA00035292"/>
    </source>
</evidence>
<evidence type="ECO:0000256" key="7">
    <source>
        <dbReference type="HAMAP-Rule" id="MF_00503"/>
    </source>
</evidence>
<feature type="domain" description="Ribosomal protein L9" evidence="9">
    <location>
        <begin position="75"/>
        <end position="102"/>
    </location>
</feature>
<organism evidence="10">
    <name type="scientific">candidate division WOR-3 bacterium</name>
    <dbReference type="NCBI Taxonomy" id="2052148"/>
    <lineage>
        <taxon>Bacteria</taxon>
        <taxon>Bacteria division WOR-3</taxon>
    </lineage>
</organism>
<keyword evidence="4 7" id="KW-0689">Ribosomal protein</keyword>
<evidence type="ECO:0000256" key="2">
    <source>
        <dbReference type="ARBA" id="ARBA00022730"/>
    </source>
</evidence>
<dbReference type="InterPro" id="IPR009027">
    <property type="entry name" value="Ribosomal_bL9/RNase_H1_N"/>
</dbReference>
<dbReference type="HAMAP" id="MF_00503">
    <property type="entry name" value="Ribosomal_bL9"/>
    <property type="match status" value="1"/>
</dbReference>
<sequence length="210" mass="22571">MLLLPARADARGLQRPETARLPDREGQDCFEQGLGPLRPTPAEAGQSGEDRPVACDVARSLEVKVILLADVERLGARGDVVNVRDGYARNFLLPRKLALQATEAQLGQLERIKLQLAAREARITKRLTDAAAQLGLVALKTTIRMGSEGAFGAVTNAAIAELLAQAGHEVDKHAIILDEPIKAPGVYDIPVKLGHEVTATVKLWVAEEPV</sequence>
<comment type="caution">
    <text evidence="10">The sequence shown here is derived from an EMBL/GenBank/DDBJ whole genome shotgun (WGS) entry which is preliminary data.</text>
</comment>
<evidence type="ECO:0000256" key="1">
    <source>
        <dbReference type="ARBA" id="ARBA00010605"/>
    </source>
</evidence>
<accession>A0A7C4GGQ3</accession>
<dbReference type="GO" id="GO:0019843">
    <property type="term" value="F:rRNA binding"/>
    <property type="evidence" value="ECO:0007669"/>
    <property type="project" value="UniProtKB-UniRule"/>
</dbReference>
<evidence type="ECO:0000256" key="5">
    <source>
        <dbReference type="ARBA" id="ARBA00023274"/>
    </source>
</evidence>
<feature type="region of interest" description="Disordered" evidence="8">
    <location>
        <begin position="13"/>
        <end position="49"/>
    </location>
</feature>
<feature type="compositionally biased region" description="Basic and acidic residues" evidence="8">
    <location>
        <begin position="13"/>
        <end position="27"/>
    </location>
</feature>
<dbReference type="GO" id="GO:0003735">
    <property type="term" value="F:structural constituent of ribosome"/>
    <property type="evidence" value="ECO:0007669"/>
    <property type="project" value="InterPro"/>
</dbReference>
<protein>
    <recommendedName>
        <fullName evidence="6 7">Large ribosomal subunit protein bL9</fullName>
    </recommendedName>
</protein>
<dbReference type="Gene3D" id="3.10.430.100">
    <property type="entry name" value="Ribosomal protein L9, C-terminal domain"/>
    <property type="match status" value="1"/>
</dbReference>
<dbReference type="InterPro" id="IPR036791">
    <property type="entry name" value="Ribosomal_bL9_C_sf"/>
</dbReference>
<dbReference type="PANTHER" id="PTHR21368">
    <property type="entry name" value="50S RIBOSOMAL PROTEIN L9"/>
    <property type="match status" value="1"/>
</dbReference>
<proteinExistence type="inferred from homology"/>
<dbReference type="InterPro" id="IPR020594">
    <property type="entry name" value="Ribosomal_bL9_bac/chp"/>
</dbReference>
<keyword evidence="5 7" id="KW-0687">Ribonucleoprotein</keyword>
<evidence type="ECO:0000256" key="8">
    <source>
        <dbReference type="SAM" id="MobiDB-lite"/>
    </source>
</evidence>
<dbReference type="EMBL" id="DSUT01000116">
    <property type="protein sequence ID" value="HGK28415.1"/>
    <property type="molecule type" value="Genomic_DNA"/>
</dbReference>
<evidence type="ECO:0000256" key="3">
    <source>
        <dbReference type="ARBA" id="ARBA00022884"/>
    </source>
</evidence>
<dbReference type="InterPro" id="IPR020070">
    <property type="entry name" value="Ribosomal_bL9_N"/>
</dbReference>
<dbReference type="GO" id="GO:0006412">
    <property type="term" value="P:translation"/>
    <property type="evidence" value="ECO:0007669"/>
    <property type="project" value="UniProtKB-UniRule"/>
</dbReference>
<name>A0A7C4GGQ3_UNCW3</name>
<dbReference type="GO" id="GO:0005840">
    <property type="term" value="C:ribosome"/>
    <property type="evidence" value="ECO:0007669"/>
    <property type="project" value="UniProtKB-KW"/>
</dbReference>
<keyword evidence="2 7" id="KW-0699">rRNA-binding</keyword>
<dbReference type="AlphaFoldDB" id="A0A7C4GGQ3"/>
<comment type="similarity">
    <text evidence="1 7">Belongs to the bacterial ribosomal protein bL9 family.</text>
</comment>
<gene>
    <name evidence="7 10" type="primary">rplI</name>
    <name evidence="10" type="ORF">ENS41_05615</name>
</gene>
<dbReference type="SUPFAM" id="SSF55658">
    <property type="entry name" value="L9 N-domain-like"/>
    <property type="match status" value="1"/>
</dbReference>
<dbReference type="InterPro" id="IPR036935">
    <property type="entry name" value="Ribosomal_bL9_N_sf"/>
</dbReference>
<dbReference type="Gene3D" id="3.40.5.10">
    <property type="entry name" value="Ribosomal protein L9, N-terminal domain"/>
    <property type="match status" value="1"/>
</dbReference>
<keyword evidence="3 7" id="KW-0694">RNA-binding</keyword>
<dbReference type="SUPFAM" id="SSF55653">
    <property type="entry name" value="Ribosomal protein L9 C-domain"/>
    <property type="match status" value="1"/>
</dbReference>
<dbReference type="GO" id="GO:1990904">
    <property type="term" value="C:ribonucleoprotein complex"/>
    <property type="evidence" value="ECO:0007669"/>
    <property type="project" value="UniProtKB-KW"/>
</dbReference>